<feature type="non-terminal residue" evidence="3">
    <location>
        <position position="328"/>
    </location>
</feature>
<feature type="compositionally biased region" description="Polar residues" evidence="1">
    <location>
        <begin position="267"/>
        <end position="276"/>
    </location>
</feature>
<evidence type="ECO:0000313" key="3">
    <source>
        <dbReference type="EMBL" id="CAH3180060.1"/>
    </source>
</evidence>
<accession>A0ABN8RQL0</accession>
<sequence>MPSTRRAMNASTPADPGPVPADLELYRLYVKDLRSLCSRLKLTTTGGRDALIKRIAEARTNTDNLRGTPPPTQDGGEHVENENDQNALELQFQQLQRQVQELLDRASPQDGLLSASQLTQVQSIVQGSLNEAIEKAASAAAQAAVSAFNGSSPPATAPPTQARVSSGNDALQVSSPGISVSPENCSTTDPAMDSVHKAAGQTGQRNPNWRTLVFSSQDPHHQVPLGGPKTVLVTTSTGGFPVPEPLTSTPTNATGLGAERFIPGSSAPMSTRQIKSPPQGWDGQPPSTRAPATEKSIFGGVVTPVNVFNLYQALSNHPEREFVNKLCS</sequence>
<comment type="caution">
    <text evidence="3">The sequence shown here is derived from an EMBL/GenBank/DDBJ whole genome shotgun (WGS) entry which is preliminary data.</text>
</comment>
<feature type="compositionally biased region" description="Low complexity" evidence="1">
    <location>
        <begin position="149"/>
        <end position="160"/>
    </location>
</feature>
<gene>
    <name evidence="3" type="ORF">PLOB_00022659</name>
</gene>
<feature type="compositionally biased region" description="Polar residues" evidence="1">
    <location>
        <begin position="162"/>
        <end position="189"/>
    </location>
</feature>
<dbReference type="Pfam" id="PF02037">
    <property type="entry name" value="SAP"/>
    <property type="match status" value="1"/>
</dbReference>
<dbReference type="PROSITE" id="PS50800">
    <property type="entry name" value="SAP"/>
    <property type="match status" value="1"/>
</dbReference>
<dbReference type="SMART" id="SM00513">
    <property type="entry name" value="SAP"/>
    <property type="match status" value="1"/>
</dbReference>
<evidence type="ECO:0000313" key="4">
    <source>
        <dbReference type="Proteomes" id="UP001159405"/>
    </source>
</evidence>
<reference evidence="3 4" key="1">
    <citation type="submission" date="2022-05" db="EMBL/GenBank/DDBJ databases">
        <authorList>
            <consortium name="Genoscope - CEA"/>
            <person name="William W."/>
        </authorList>
    </citation>
    <scope>NUCLEOTIDE SEQUENCE [LARGE SCALE GENOMIC DNA]</scope>
</reference>
<feature type="region of interest" description="Disordered" evidence="1">
    <location>
        <begin position="263"/>
        <end position="291"/>
    </location>
</feature>
<dbReference type="Gene3D" id="1.10.720.30">
    <property type="entry name" value="SAP domain"/>
    <property type="match status" value="1"/>
</dbReference>
<feature type="domain" description="SAP" evidence="2">
    <location>
        <begin position="25"/>
        <end position="59"/>
    </location>
</feature>
<proteinExistence type="predicted"/>
<protein>
    <recommendedName>
        <fullName evidence="2">SAP domain-containing protein</fullName>
    </recommendedName>
</protein>
<dbReference type="Proteomes" id="UP001159405">
    <property type="component" value="Unassembled WGS sequence"/>
</dbReference>
<name>A0ABN8RQL0_9CNID</name>
<keyword evidence="4" id="KW-1185">Reference proteome</keyword>
<feature type="region of interest" description="Disordered" evidence="1">
    <location>
        <begin position="149"/>
        <end position="190"/>
    </location>
</feature>
<evidence type="ECO:0000259" key="2">
    <source>
        <dbReference type="PROSITE" id="PS50800"/>
    </source>
</evidence>
<organism evidence="3 4">
    <name type="scientific">Porites lobata</name>
    <dbReference type="NCBI Taxonomy" id="104759"/>
    <lineage>
        <taxon>Eukaryota</taxon>
        <taxon>Metazoa</taxon>
        <taxon>Cnidaria</taxon>
        <taxon>Anthozoa</taxon>
        <taxon>Hexacorallia</taxon>
        <taxon>Scleractinia</taxon>
        <taxon>Fungiina</taxon>
        <taxon>Poritidae</taxon>
        <taxon>Porites</taxon>
    </lineage>
</organism>
<dbReference type="InterPro" id="IPR036361">
    <property type="entry name" value="SAP_dom_sf"/>
</dbReference>
<evidence type="ECO:0000256" key="1">
    <source>
        <dbReference type="SAM" id="MobiDB-lite"/>
    </source>
</evidence>
<feature type="region of interest" description="Disordered" evidence="1">
    <location>
        <begin position="60"/>
        <end position="80"/>
    </location>
</feature>
<dbReference type="EMBL" id="CALNXK010000268">
    <property type="protein sequence ID" value="CAH3180060.1"/>
    <property type="molecule type" value="Genomic_DNA"/>
</dbReference>
<dbReference type="InterPro" id="IPR003034">
    <property type="entry name" value="SAP_dom"/>
</dbReference>